<dbReference type="PANTHER" id="PTHR45626">
    <property type="entry name" value="TRANSCRIPTION TERMINATION FACTOR 2-RELATED"/>
    <property type="match status" value="1"/>
</dbReference>
<evidence type="ECO:0000256" key="6">
    <source>
        <dbReference type="ARBA" id="ARBA00022806"/>
    </source>
</evidence>
<dbReference type="SUPFAM" id="SSF57716">
    <property type="entry name" value="Glucocorticoid receptor-like (DNA-binding domain)"/>
    <property type="match status" value="1"/>
</dbReference>
<comment type="caution">
    <text evidence="16">The sequence shown here is derived from an EMBL/GenBank/DDBJ whole genome shotgun (WGS) entry which is preliminary data.</text>
</comment>
<dbReference type="Proteomes" id="UP000241890">
    <property type="component" value="Unassembled WGS sequence"/>
</dbReference>
<sequence>MPHIFSSVSCKSWPKKYMQCAAIDTHVFVFLQKYFGIGFSGPHRTLEVGIIPILVITIAFVVCTVLVFVVTMLASFDLIEQIHLNSRDEFVAILERPCALRIEAEILILFRDAGTFENLPTQSAETSAIKLDSPKTSRPMQAHNRAMHLGKFALLERALKDPLRSYSGQFSLTLAITLPRVGREKQFLVRIMLAPGYVVSALIPLLILAGALLDIVVVMRILNIAHAVQCLLVVLLTRKAFRRAAETLEGAIALSLKSAGGTDTARISTLRKLRHKLIATGHFLIASTFSPEPGAREARDREIGYREIGYRETAREAVINPNLHRAEQRSAEQRSAEQGRRAAQGGAEKGRAGPQRAQQTARAREPAEMVRLTVDGDEHWVVASDGDQTIRAKAEYSKSSRAKCRFCCEKILKDTLRVGRPVKWADWITSWRHPDCFYVEDGLGPIADSEAFGMDKLKEEDKAAARVALARLKPPVVDESLNPDNPDFVKHTVAAGKADTPTRMTTKLLPFQQEGLRWLLDQEASEVAGGLLCDEMGMGKTIQTLSLIVASKFGERDADAGGDKALHVKPGPTLVIAPSSAMLQWKDEIENVTRENTLSVLVYYGAARGTLTPADLRKHDVILTSYPILEYEYRKCVDRCKVECKYCQRRFLPRKLIVHNQYFCGPNSKRTAKLALRDKKETAAKKQQAMDKAMATLNIINKGANVAEEDTGEANDAAASKKTRSSARKHSLPTMSNIYRDLMKEAKREPTGFYVSKEEARKQAAEAAAKASAPVADGDGPAIKTEVQETNDFDEPNVRERRNLWASDDGAAYFYKCKAKVWASNLGVSFNCLRTQPVVLEAAQRSGLTPNFRVKFLNGAGAAQLSIDGGETWVNWLAGRWITPRKGRLKKDEHQDGWQCSGPKMGALVSRVFDGKSIAAAVVAHAPASDDAGNENPALWRIEHTDGDEEDLEEAELSDAQKLFAQDFVASSAPKQATTSSVLLDAVAAMASETEVPGSSKAPKRASATAAAAQISKESEKTSKATTTNKRAVRKTRSKKKTNGAGDGDDDDDNDSDFEPKSSSDAQDDDDDDDIDDDVNDEEEAGKSTSKSKSKSKANDDDLASKIVDLRPCFRPVEWGPGSKEAKFLALFKSHFKASKGKYLEESSDESDFESSSDEEDEDAAATAAGVDLDIDIKEAKSRCEGDLFWFAAPGDVVDDDGIDMGSSILHCIGWNRIVLDEAHKIKDRVNSTAKATLALRGAPTRDLQERWPDGGPCYRWCLSGTPLQNRVGDLYSLVRFLRVEPYAFYMCKVSGCECRSLHWAMGRGGRVCDGCGHPPMRHFSYFNKVVVNPIKRNGYVGEGRVAMKLLRDDVLGKLMLRRTKKERQADIKLPPCSVEVRNLKFTEHERDFYESVYKNTRSKFDTYVGKGTVLHNYAHIFELLSRLRRAADHPYLVVHGAGDDPFGTSQAAGDRTKRTDICGICHFDIETLEEVAVSQCKHTFHRNCMDNYIAKYQGENDEDDDEDDEDGSDPVAEDSGLVLGHDGVTKEKKAKRRPPKKGRKSKTSKSKSPAAKVKSETPNCPLCYVPLSITLNLKGGTEGNQLSSTGMAGSAMEVGTSADEDLCVVCMDRQRDALLLPCGHIYLCMQCARGLDNRVCPMCRTSISRITRVDPNVDAPMKQAVVKEILDKEQQAAGETTSTHGVPKRKMAPPSAESDKILKTAQKASALIGRRSIMQRINTRKFSSSTKVEAVVNEVKNMMRDERKDTDELNKAIVFSQYNDMLDLIQWRLSSAGIVTVKLVGALSMVERRAVLEAFKTRDEVRVILLSLKAGGEGLNLTEASHVFLCDPWWNQAVSDQAIMRCHRIGQKRSVTAVHFVIKDSIEEKMMQLQEKKSLIFDGAVDGNTAAMTKLTEEDLRFLFSR</sequence>
<keyword evidence="9" id="KW-0539">Nucleus</keyword>
<evidence type="ECO:0000313" key="16">
    <source>
        <dbReference type="EMBL" id="GBG24158.1"/>
    </source>
</evidence>
<dbReference type="Gene3D" id="3.40.50.300">
    <property type="entry name" value="P-loop containing nucleotide triphosphate hydrolases"/>
    <property type="match status" value="1"/>
</dbReference>
<dbReference type="PROSITE" id="PS51194">
    <property type="entry name" value="HELICASE_CTER"/>
    <property type="match status" value="1"/>
</dbReference>
<feature type="region of interest" description="Disordered" evidence="11">
    <location>
        <begin position="993"/>
        <end position="1100"/>
    </location>
</feature>
<dbReference type="CDD" id="cd16448">
    <property type="entry name" value="RING-H2"/>
    <property type="match status" value="1"/>
</dbReference>
<dbReference type="SMART" id="SM00487">
    <property type="entry name" value="DEXDc"/>
    <property type="match status" value="1"/>
</dbReference>
<dbReference type="SMART" id="SM00490">
    <property type="entry name" value="HELICc"/>
    <property type="match status" value="1"/>
</dbReference>
<dbReference type="InterPro" id="IPR049730">
    <property type="entry name" value="SNF2/RAD54-like_C"/>
</dbReference>
<evidence type="ECO:0000256" key="3">
    <source>
        <dbReference type="ARBA" id="ARBA00022741"/>
    </source>
</evidence>
<keyword evidence="5" id="KW-0378">Hydrolase</keyword>
<dbReference type="SUPFAM" id="SSF57850">
    <property type="entry name" value="RING/U-box"/>
    <property type="match status" value="2"/>
</dbReference>
<dbReference type="PROSITE" id="PS50089">
    <property type="entry name" value="ZF_RING_2"/>
    <property type="match status" value="1"/>
</dbReference>
<dbReference type="OrthoDB" id="448448at2759"/>
<evidence type="ECO:0000256" key="12">
    <source>
        <dbReference type="SAM" id="Phobius"/>
    </source>
</evidence>
<keyword evidence="8" id="KW-0067">ATP-binding</keyword>
<dbReference type="InterPro" id="IPR001510">
    <property type="entry name" value="Znf_PARP"/>
</dbReference>
<feature type="domain" description="Helicase C-terminal" evidence="15">
    <location>
        <begin position="1732"/>
        <end position="1902"/>
    </location>
</feature>
<dbReference type="InterPro" id="IPR001650">
    <property type="entry name" value="Helicase_C-like"/>
</dbReference>
<feature type="compositionally biased region" description="Basic residues" evidence="11">
    <location>
        <begin position="721"/>
        <end position="731"/>
    </location>
</feature>
<feature type="transmembrane region" description="Helical" evidence="12">
    <location>
        <begin position="50"/>
        <end position="76"/>
    </location>
</feature>
<evidence type="ECO:0000259" key="15">
    <source>
        <dbReference type="PROSITE" id="PS51194"/>
    </source>
</evidence>
<keyword evidence="6" id="KW-0347">Helicase</keyword>
<evidence type="ECO:0000256" key="5">
    <source>
        <dbReference type="ARBA" id="ARBA00022801"/>
    </source>
</evidence>
<dbReference type="GO" id="GO:0016787">
    <property type="term" value="F:hydrolase activity"/>
    <property type="evidence" value="ECO:0007669"/>
    <property type="project" value="UniProtKB-KW"/>
</dbReference>
<feature type="region of interest" description="Disordered" evidence="11">
    <location>
        <begin position="709"/>
        <end position="731"/>
    </location>
</feature>
<evidence type="ECO:0000256" key="4">
    <source>
        <dbReference type="ARBA" id="ARBA00022771"/>
    </source>
</evidence>
<feature type="domain" description="RING-type" evidence="14">
    <location>
        <begin position="1608"/>
        <end position="1645"/>
    </location>
</feature>
<dbReference type="GO" id="GO:0005634">
    <property type="term" value="C:nucleus"/>
    <property type="evidence" value="ECO:0007669"/>
    <property type="project" value="UniProtKB-SubCell"/>
</dbReference>
<dbReference type="Pfam" id="PF00176">
    <property type="entry name" value="SNF2-rel_dom"/>
    <property type="match status" value="3"/>
</dbReference>
<keyword evidence="3" id="KW-0547">Nucleotide-binding</keyword>
<feature type="region of interest" description="Disordered" evidence="11">
    <location>
        <begin position="1675"/>
        <end position="1698"/>
    </location>
</feature>
<dbReference type="SMART" id="SM01336">
    <property type="entry name" value="zf-PARP"/>
    <property type="match status" value="1"/>
</dbReference>
<dbReference type="InterPro" id="IPR038718">
    <property type="entry name" value="SNF2-like_sf"/>
</dbReference>
<feature type="region of interest" description="Disordered" evidence="11">
    <location>
        <begin position="1144"/>
        <end position="1168"/>
    </location>
</feature>
<keyword evidence="12" id="KW-0472">Membrane</keyword>
<dbReference type="Pfam" id="PF00271">
    <property type="entry name" value="Helicase_C"/>
    <property type="match status" value="1"/>
</dbReference>
<feature type="region of interest" description="Disordered" evidence="11">
    <location>
        <begin position="320"/>
        <end position="366"/>
    </location>
</feature>
<dbReference type="InterPro" id="IPR001841">
    <property type="entry name" value="Znf_RING"/>
</dbReference>
<name>A0A2R5G347_9STRA</name>
<dbReference type="GO" id="GO:0005524">
    <property type="term" value="F:ATP binding"/>
    <property type="evidence" value="ECO:0007669"/>
    <property type="project" value="UniProtKB-KW"/>
</dbReference>
<dbReference type="InterPro" id="IPR027417">
    <property type="entry name" value="P-loop_NTPase"/>
</dbReference>
<dbReference type="InterPro" id="IPR050628">
    <property type="entry name" value="SNF2_RAD54_helicase_TF"/>
</dbReference>
<dbReference type="GO" id="GO:0004386">
    <property type="term" value="F:helicase activity"/>
    <property type="evidence" value="ECO:0007669"/>
    <property type="project" value="UniProtKB-KW"/>
</dbReference>
<keyword evidence="4 10" id="KW-0863">Zinc-finger</keyword>
<keyword evidence="17" id="KW-1185">Reference proteome</keyword>
<evidence type="ECO:0000259" key="14">
    <source>
        <dbReference type="PROSITE" id="PS50089"/>
    </source>
</evidence>
<keyword evidence="7" id="KW-0862">Zinc</keyword>
<keyword evidence="12" id="KW-0812">Transmembrane</keyword>
<keyword evidence="2" id="KW-0479">Metal-binding</keyword>
<dbReference type="InterPro" id="IPR000330">
    <property type="entry name" value="SNF2_N"/>
</dbReference>
<dbReference type="InterPro" id="IPR013083">
    <property type="entry name" value="Znf_RING/FYVE/PHD"/>
</dbReference>
<evidence type="ECO:0000256" key="7">
    <source>
        <dbReference type="ARBA" id="ARBA00022833"/>
    </source>
</evidence>
<comment type="subcellular location">
    <subcellularLocation>
        <location evidence="1">Nucleus</location>
    </subcellularLocation>
</comment>
<dbReference type="PANTHER" id="PTHR45626:SF12">
    <property type="entry name" value="DNA REPAIR PROTEIN RAD16"/>
    <property type="match status" value="1"/>
</dbReference>
<dbReference type="FunCoup" id="A0A2R5G347">
    <property type="interactions" value="286"/>
</dbReference>
<dbReference type="InterPro" id="IPR036957">
    <property type="entry name" value="Znf_PARP_sf"/>
</dbReference>
<dbReference type="Gene3D" id="3.40.50.10810">
    <property type="entry name" value="Tandem AAA-ATPase domain"/>
    <property type="match status" value="2"/>
</dbReference>
<gene>
    <name evidence="16" type="ORF">FCC1311_003762</name>
</gene>
<dbReference type="GO" id="GO:0008270">
    <property type="term" value="F:zinc ion binding"/>
    <property type="evidence" value="ECO:0007669"/>
    <property type="project" value="UniProtKB-KW"/>
</dbReference>
<dbReference type="InterPro" id="IPR014001">
    <property type="entry name" value="Helicase_ATP-bd"/>
</dbReference>
<feature type="transmembrane region" description="Helical" evidence="12">
    <location>
        <begin position="187"/>
        <end position="209"/>
    </location>
</feature>
<dbReference type="SMART" id="SM00184">
    <property type="entry name" value="RING"/>
    <property type="match status" value="2"/>
</dbReference>
<dbReference type="Pfam" id="PF00645">
    <property type="entry name" value="zf-PARP"/>
    <property type="match status" value="1"/>
</dbReference>
<evidence type="ECO:0000256" key="1">
    <source>
        <dbReference type="ARBA" id="ARBA00004123"/>
    </source>
</evidence>
<evidence type="ECO:0000256" key="8">
    <source>
        <dbReference type="ARBA" id="ARBA00022840"/>
    </source>
</evidence>
<keyword evidence="12" id="KW-1133">Transmembrane helix</keyword>
<protein>
    <submittedName>
        <fullName evidence="16">DNA repair protein RAD16</fullName>
    </submittedName>
</protein>
<feature type="compositionally biased region" description="Acidic residues" evidence="11">
    <location>
        <begin position="1146"/>
        <end position="1164"/>
    </location>
</feature>
<proteinExistence type="predicted"/>
<evidence type="ECO:0000256" key="9">
    <source>
        <dbReference type="ARBA" id="ARBA00023242"/>
    </source>
</evidence>
<dbReference type="PROSITE" id="PS50064">
    <property type="entry name" value="ZF_PARP_2"/>
    <property type="match status" value="1"/>
</dbReference>
<feature type="compositionally biased region" description="Basic residues" evidence="11">
    <location>
        <begin position="1533"/>
        <end position="1550"/>
    </location>
</feature>
<dbReference type="Gene3D" id="3.30.40.10">
    <property type="entry name" value="Zinc/RING finger domain, C3HC4 (zinc finger)"/>
    <property type="match status" value="2"/>
</dbReference>
<evidence type="ECO:0000259" key="13">
    <source>
        <dbReference type="PROSITE" id="PS50064"/>
    </source>
</evidence>
<evidence type="ECO:0000313" key="17">
    <source>
        <dbReference type="Proteomes" id="UP000241890"/>
    </source>
</evidence>
<feature type="compositionally biased region" description="Low complexity" evidence="11">
    <location>
        <begin position="999"/>
        <end position="1016"/>
    </location>
</feature>
<accession>A0A2R5G347</accession>
<evidence type="ECO:0000256" key="10">
    <source>
        <dbReference type="PROSITE-ProRule" id="PRU00175"/>
    </source>
</evidence>
<feature type="compositionally biased region" description="Basic residues" evidence="11">
    <location>
        <begin position="1031"/>
        <end position="1042"/>
    </location>
</feature>
<dbReference type="Gene3D" id="3.30.1740.10">
    <property type="entry name" value="Zinc finger, PARP-type"/>
    <property type="match status" value="1"/>
</dbReference>
<dbReference type="SUPFAM" id="SSF52540">
    <property type="entry name" value="P-loop containing nucleoside triphosphate hydrolases"/>
    <property type="match status" value="3"/>
</dbReference>
<feature type="region of interest" description="Disordered" evidence="11">
    <location>
        <begin position="1499"/>
        <end position="1560"/>
    </location>
</feature>
<reference evidence="16 17" key="1">
    <citation type="submission" date="2017-12" db="EMBL/GenBank/DDBJ databases">
        <title>Sequencing, de novo assembly and annotation of complete genome of a new Thraustochytrid species, strain FCC1311.</title>
        <authorList>
            <person name="Sedici K."/>
            <person name="Godart F."/>
            <person name="Aiese Cigliano R."/>
            <person name="Sanseverino W."/>
            <person name="Barakat M."/>
            <person name="Ortet P."/>
            <person name="Marechal E."/>
            <person name="Cagnac O."/>
            <person name="Amato A."/>
        </authorList>
    </citation>
    <scope>NUCLEOTIDE SEQUENCE [LARGE SCALE GENOMIC DNA]</scope>
</reference>
<evidence type="ECO:0000256" key="11">
    <source>
        <dbReference type="SAM" id="MobiDB-lite"/>
    </source>
</evidence>
<dbReference type="Pfam" id="PF13920">
    <property type="entry name" value="zf-C3HC4_3"/>
    <property type="match status" value="1"/>
</dbReference>
<dbReference type="CDD" id="cd18793">
    <property type="entry name" value="SF2_C_SNF"/>
    <property type="match status" value="1"/>
</dbReference>
<feature type="compositionally biased region" description="Acidic residues" evidence="11">
    <location>
        <begin position="1047"/>
        <end position="1057"/>
    </location>
</feature>
<feature type="compositionally biased region" description="Acidic residues" evidence="11">
    <location>
        <begin position="1500"/>
        <end position="1517"/>
    </location>
</feature>
<organism evidence="16 17">
    <name type="scientific">Hondaea fermentalgiana</name>
    <dbReference type="NCBI Taxonomy" id="2315210"/>
    <lineage>
        <taxon>Eukaryota</taxon>
        <taxon>Sar</taxon>
        <taxon>Stramenopiles</taxon>
        <taxon>Bigyra</taxon>
        <taxon>Labyrinthulomycetes</taxon>
        <taxon>Thraustochytrida</taxon>
        <taxon>Thraustochytriidae</taxon>
        <taxon>Hondaea</taxon>
    </lineage>
</organism>
<feature type="compositionally biased region" description="Acidic residues" evidence="11">
    <location>
        <begin position="1066"/>
        <end position="1084"/>
    </location>
</feature>
<evidence type="ECO:0000256" key="2">
    <source>
        <dbReference type="ARBA" id="ARBA00022723"/>
    </source>
</evidence>
<dbReference type="GO" id="GO:0006289">
    <property type="term" value="P:nucleotide-excision repair"/>
    <property type="evidence" value="ECO:0007669"/>
    <property type="project" value="TreeGrafter"/>
</dbReference>
<feature type="compositionally biased region" description="Basic and acidic residues" evidence="11">
    <location>
        <begin position="324"/>
        <end position="340"/>
    </location>
</feature>
<dbReference type="EMBL" id="BEYU01000004">
    <property type="protein sequence ID" value="GBG24158.1"/>
    <property type="molecule type" value="Genomic_DNA"/>
</dbReference>
<dbReference type="GO" id="GO:0003677">
    <property type="term" value="F:DNA binding"/>
    <property type="evidence" value="ECO:0007669"/>
    <property type="project" value="InterPro"/>
</dbReference>
<dbReference type="GO" id="GO:0008094">
    <property type="term" value="F:ATP-dependent activity, acting on DNA"/>
    <property type="evidence" value="ECO:0007669"/>
    <property type="project" value="TreeGrafter"/>
</dbReference>
<feature type="domain" description="PARP-type" evidence="13">
    <location>
        <begin position="392"/>
        <end position="473"/>
    </location>
</feature>
<dbReference type="InParanoid" id="A0A2R5G347"/>